<feature type="domain" description="Thioredoxin" evidence="1">
    <location>
        <begin position="466"/>
        <end position="515"/>
    </location>
</feature>
<gene>
    <name evidence="3" type="ORF">ETB97_004257</name>
</gene>
<dbReference type="Gene3D" id="3.80.10.10">
    <property type="entry name" value="Ribonuclease Inhibitor"/>
    <property type="match status" value="1"/>
</dbReference>
<dbReference type="SUPFAM" id="SSF52833">
    <property type="entry name" value="Thioredoxin-like"/>
    <property type="match status" value="1"/>
</dbReference>
<proteinExistence type="predicted"/>
<dbReference type="Pfam" id="PF12937">
    <property type="entry name" value="F-box-like"/>
    <property type="match status" value="1"/>
</dbReference>
<evidence type="ECO:0000313" key="3">
    <source>
        <dbReference type="EMBL" id="KAF5858573.1"/>
    </source>
</evidence>
<keyword evidence="4" id="KW-1185">Reference proteome</keyword>
<sequence>MDRLPNEILIKILSYLQSKVSPCIRVNSRWFHCGICLIWREAFWFHLSYIPKARRGLYSAAIGRLYLSETSKEQLEEFSHLTFPRLKHLNIDAEPSAKTGISVLKRYMHSGLQTIEFGGDFDPELLDHLQEHCHQLQEIAISFPALRLGADKFLNFLRNTPSITEVSLDGSIAESLVNRDFLDHLADRDNLAGISFGFTIKTRLVEGINSPEPFRSLRRLTITVVEDALPSLVSKLASIHDLHLDLKAKARARVPSIDTKLLNHLSKLTQLRRLHVHVGGAMAFEKEDLSFLKSLKHLTELWLRGSDSTSLTAAGYRDVDLESLLENLPNLRVLGLEMYKLSLTSTTLAALGQSCPSLERCHLMGSFNMLQLGSYQAPLFLKLQSLCISNFTSLMIDPTGKKAPKPEKLRTPEDHVVQIESHFPKLKDLTVIYTNDGLNEQQFSDSVRDIWEGRQLNFEALSYRDEYIGIHFSKVDVDNLEVVREAGIRAMPTFVAFKYGERVDDVVGDANPDKLKIL</sequence>
<dbReference type="InterPro" id="IPR001810">
    <property type="entry name" value="F-box_dom"/>
</dbReference>
<dbReference type="Gene3D" id="3.40.30.10">
    <property type="entry name" value="Glutaredoxin"/>
    <property type="match status" value="1"/>
</dbReference>
<evidence type="ECO:0000313" key="4">
    <source>
        <dbReference type="Proteomes" id="UP000541154"/>
    </source>
</evidence>
<feature type="domain" description="F-box" evidence="2">
    <location>
        <begin position="1"/>
        <end position="41"/>
    </location>
</feature>
<name>A0A8H6E4X4_PETAA</name>
<dbReference type="Pfam" id="PF00085">
    <property type="entry name" value="Thioredoxin"/>
    <property type="match status" value="1"/>
</dbReference>
<evidence type="ECO:0000259" key="2">
    <source>
        <dbReference type="Pfam" id="PF12937"/>
    </source>
</evidence>
<organism evidence="3 4">
    <name type="scientific">Petromyces alliaceus</name>
    <name type="common">Aspergillus alliaceus</name>
    <dbReference type="NCBI Taxonomy" id="209559"/>
    <lineage>
        <taxon>Eukaryota</taxon>
        <taxon>Fungi</taxon>
        <taxon>Dikarya</taxon>
        <taxon>Ascomycota</taxon>
        <taxon>Pezizomycotina</taxon>
        <taxon>Eurotiomycetes</taxon>
        <taxon>Eurotiomycetidae</taxon>
        <taxon>Eurotiales</taxon>
        <taxon>Aspergillaceae</taxon>
        <taxon>Aspergillus</taxon>
        <taxon>Aspergillus subgen. Circumdati</taxon>
    </lineage>
</organism>
<dbReference type="InterPro" id="IPR036249">
    <property type="entry name" value="Thioredoxin-like_sf"/>
</dbReference>
<dbReference type="InterPro" id="IPR032675">
    <property type="entry name" value="LRR_dom_sf"/>
</dbReference>
<comment type="caution">
    <text evidence="3">The sequence shown here is derived from an EMBL/GenBank/DDBJ whole genome shotgun (WGS) entry which is preliminary data.</text>
</comment>
<dbReference type="AlphaFoldDB" id="A0A8H6E4X4"/>
<evidence type="ECO:0000259" key="1">
    <source>
        <dbReference type="Pfam" id="PF00085"/>
    </source>
</evidence>
<reference evidence="3 4" key="1">
    <citation type="submission" date="2019-04" db="EMBL/GenBank/DDBJ databases">
        <title>Aspergillus burnettii sp. nov., novel species from soil in southeast Queensland.</title>
        <authorList>
            <person name="Gilchrist C.L.M."/>
            <person name="Pitt J.I."/>
            <person name="Lange L."/>
            <person name="Lacey H.J."/>
            <person name="Vuong D."/>
            <person name="Midgley D.J."/>
            <person name="Greenfield P."/>
            <person name="Bradbury M."/>
            <person name="Lacey E."/>
            <person name="Busk P.K."/>
            <person name="Pilgaard B."/>
            <person name="Chooi Y.H."/>
            <person name="Piggott A.M."/>
        </authorList>
    </citation>
    <scope>NUCLEOTIDE SEQUENCE [LARGE SCALE GENOMIC DNA]</scope>
    <source>
        <strain evidence="3 4">FRR 5400</strain>
    </source>
</reference>
<dbReference type="SUPFAM" id="SSF52047">
    <property type="entry name" value="RNI-like"/>
    <property type="match status" value="1"/>
</dbReference>
<accession>A0A8H6E4X4</accession>
<dbReference type="EMBL" id="SPNV01000200">
    <property type="protein sequence ID" value="KAF5858573.1"/>
    <property type="molecule type" value="Genomic_DNA"/>
</dbReference>
<dbReference type="InterPro" id="IPR036047">
    <property type="entry name" value="F-box-like_dom_sf"/>
</dbReference>
<dbReference type="SUPFAM" id="SSF81383">
    <property type="entry name" value="F-box domain"/>
    <property type="match status" value="1"/>
</dbReference>
<evidence type="ECO:0008006" key="5">
    <source>
        <dbReference type="Google" id="ProtNLM"/>
    </source>
</evidence>
<dbReference type="Proteomes" id="UP000541154">
    <property type="component" value="Unassembled WGS sequence"/>
</dbReference>
<protein>
    <recommendedName>
        <fullName evidence="5">F-box domain-containing protein</fullName>
    </recommendedName>
</protein>
<dbReference type="InterPro" id="IPR013766">
    <property type="entry name" value="Thioredoxin_domain"/>
</dbReference>
<dbReference type="CDD" id="cd02947">
    <property type="entry name" value="TRX_family"/>
    <property type="match status" value="1"/>
</dbReference>